<evidence type="ECO:0000256" key="1">
    <source>
        <dbReference type="SAM" id="MobiDB-lite"/>
    </source>
</evidence>
<dbReference type="VEuPathDB" id="FungiDB:FUN_000216"/>
<evidence type="ECO:0000313" key="2">
    <source>
        <dbReference type="EMBL" id="PKK62138.1"/>
    </source>
</evidence>
<accession>A0A2N1MKG5</accession>
<name>A0A2N1MKG5_9GLOM</name>
<organism evidence="2 3">
    <name type="scientific">Rhizophagus irregularis</name>
    <dbReference type="NCBI Taxonomy" id="588596"/>
    <lineage>
        <taxon>Eukaryota</taxon>
        <taxon>Fungi</taxon>
        <taxon>Fungi incertae sedis</taxon>
        <taxon>Mucoromycota</taxon>
        <taxon>Glomeromycotina</taxon>
        <taxon>Glomeromycetes</taxon>
        <taxon>Glomerales</taxon>
        <taxon>Glomeraceae</taxon>
        <taxon>Rhizophagus</taxon>
    </lineage>
</organism>
<reference evidence="2 3" key="1">
    <citation type="submission" date="2016-04" db="EMBL/GenBank/DDBJ databases">
        <title>Genome analyses suggest a sexual origin of heterokaryosis in a supposedly ancient asexual fungus.</title>
        <authorList>
            <person name="Ropars J."/>
            <person name="Sedzielewska K."/>
            <person name="Noel J."/>
            <person name="Charron P."/>
            <person name="Farinelli L."/>
            <person name="Marton T."/>
            <person name="Kruger M."/>
            <person name="Pelin A."/>
            <person name="Brachmann A."/>
            <person name="Corradi N."/>
        </authorList>
    </citation>
    <scope>NUCLEOTIDE SEQUENCE [LARGE SCALE GENOMIC DNA]</scope>
    <source>
        <strain evidence="2 3">C2</strain>
    </source>
</reference>
<dbReference type="Proteomes" id="UP000233469">
    <property type="component" value="Unassembled WGS sequence"/>
</dbReference>
<comment type="caution">
    <text evidence="2">The sequence shown here is derived from an EMBL/GenBank/DDBJ whole genome shotgun (WGS) entry which is preliminary data.</text>
</comment>
<feature type="region of interest" description="Disordered" evidence="1">
    <location>
        <begin position="45"/>
        <end position="78"/>
    </location>
</feature>
<feature type="compositionally biased region" description="Basic and acidic residues" evidence="1">
    <location>
        <begin position="45"/>
        <end position="65"/>
    </location>
</feature>
<dbReference type="AlphaFoldDB" id="A0A2N1MKG5"/>
<proteinExistence type="predicted"/>
<dbReference type="VEuPathDB" id="FungiDB:RhiirFUN_017595"/>
<reference evidence="2 3" key="2">
    <citation type="submission" date="2017-10" db="EMBL/GenBank/DDBJ databases">
        <title>Extensive intraspecific genome diversity in a model arbuscular mycorrhizal fungus.</title>
        <authorList>
            <person name="Chen E.C.H."/>
            <person name="Morin E."/>
            <person name="Baudet D."/>
            <person name="Noel J."/>
            <person name="Ndikumana S."/>
            <person name="Charron P."/>
            <person name="St-Onge C."/>
            <person name="Giorgi J."/>
            <person name="Grigoriev I.V."/>
            <person name="Roux C."/>
            <person name="Martin F.M."/>
            <person name="Corradi N."/>
        </authorList>
    </citation>
    <scope>NUCLEOTIDE SEQUENCE [LARGE SCALE GENOMIC DNA]</scope>
    <source>
        <strain evidence="2 3">C2</strain>
    </source>
</reference>
<evidence type="ECO:0000313" key="3">
    <source>
        <dbReference type="Proteomes" id="UP000233469"/>
    </source>
</evidence>
<sequence length="104" mass="12433">MSIHKEGAKDNEAMKNWAMKTNNFLCNILSEYATLNEDFTKWLKNENRLTDKKETGDKRPKEESPSARTMRMTAPENREQYLQRLLERLEQKREEVSKRQKAKK</sequence>
<dbReference type="EMBL" id="LLXL01002011">
    <property type="protein sequence ID" value="PKK62138.1"/>
    <property type="molecule type" value="Genomic_DNA"/>
</dbReference>
<protein>
    <submittedName>
        <fullName evidence="2">Uncharacterized protein</fullName>
    </submittedName>
</protein>
<gene>
    <name evidence="2" type="ORF">RhiirC2_790815</name>
</gene>